<dbReference type="InterPro" id="IPR007833">
    <property type="entry name" value="Capsule_polysaccharide_synth"/>
</dbReference>
<sequence>MIVFPAEYNARKEAVFKALAEVEGASRRLTAIPLNFHDFPETAARVAEALARAKRQPKGPVARWLKRQLLRGQYNWARRHFTKHPDQIALAWNGLTGSRMCFLQGARDAGAPTLYAELAPLPGRITLDPAGVNAEGSVPQGPDFYRQWAITHDTTSWRAIGAGLTARASRRADVGQAGGALPDTPFLFCPLQVPDDSQVTLFAGWCGGMDGFLAALAQAAAHLPAGWHLRLKEHPSAKIPLTAALAPLLATGRAVLDNGTDSFAQIAASRGVVTLNSSMGLQSFFHDKPVITLGRAFFTLPGLANHAPNQPSLNALFTTPDRQGFDADLRAAFLHWLGTAYYPAFTAPEGQPAQYDRDAFAAKLAQARAQARARAEPLPPRPPLR</sequence>
<proteinExistence type="predicted"/>
<dbReference type="GO" id="GO:0000271">
    <property type="term" value="P:polysaccharide biosynthetic process"/>
    <property type="evidence" value="ECO:0007669"/>
    <property type="project" value="InterPro"/>
</dbReference>
<reference evidence="1 2" key="1">
    <citation type="submission" date="2016-10" db="EMBL/GenBank/DDBJ databases">
        <authorList>
            <person name="de Groot N.N."/>
        </authorList>
    </citation>
    <scope>NUCLEOTIDE SEQUENCE [LARGE SCALE GENOMIC DNA]</scope>
    <source>
        <strain evidence="1 2">DSM 3857</strain>
    </source>
</reference>
<protein>
    <submittedName>
        <fullName evidence="1">Capsular polysaccharide export protein</fullName>
    </submittedName>
</protein>
<keyword evidence="2" id="KW-1185">Reference proteome</keyword>
<evidence type="ECO:0000313" key="1">
    <source>
        <dbReference type="EMBL" id="SEM62510.1"/>
    </source>
</evidence>
<dbReference type="GO" id="GO:0015774">
    <property type="term" value="P:polysaccharide transport"/>
    <property type="evidence" value="ECO:0007669"/>
    <property type="project" value="InterPro"/>
</dbReference>
<dbReference type="RefSeq" id="WP_091296646.1">
    <property type="nucleotide sequence ID" value="NZ_FOCE01000001.1"/>
</dbReference>
<organism evidence="1 2">
    <name type="scientific">Gemmobacter aquatilis</name>
    <dbReference type="NCBI Taxonomy" id="933059"/>
    <lineage>
        <taxon>Bacteria</taxon>
        <taxon>Pseudomonadati</taxon>
        <taxon>Pseudomonadota</taxon>
        <taxon>Alphaproteobacteria</taxon>
        <taxon>Rhodobacterales</taxon>
        <taxon>Paracoccaceae</taxon>
        <taxon>Gemmobacter</taxon>
    </lineage>
</organism>
<dbReference type="AlphaFoldDB" id="A0A1H7ZVM9"/>
<dbReference type="STRING" id="933059.SAMN04488103_101665"/>
<dbReference type="Proteomes" id="UP000198761">
    <property type="component" value="Unassembled WGS sequence"/>
</dbReference>
<evidence type="ECO:0000313" key="2">
    <source>
        <dbReference type="Proteomes" id="UP000198761"/>
    </source>
</evidence>
<dbReference type="EMBL" id="FOCE01000001">
    <property type="protein sequence ID" value="SEM62510.1"/>
    <property type="molecule type" value="Genomic_DNA"/>
</dbReference>
<accession>A0A1H7ZVM9</accession>
<dbReference type="OrthoDB" id="9794206at2"/>
<name>A0A1H7ZVM9_9RHOB</name>
<dbReference type="Pfam" id="PF05159">
    <property type="entry name" value="Capsule_synth"/>
    <property type="match status" value="1"/>
</dbReference>
<gene>
    <name evidence="1" type="ORF">SAMN04488103_101665</name>
</gene>